<comment type="caution">
    <text evidence="1">The sequence shown here is derived from an EMBL/GenBank/DDBJ whole genome shotgun (WGS) entry which is preliminary data.</text>
</comment>
<dbReference type="Gene3D" id="1.25.10.90">
    <property type="match status" value="1"/>
</dbReference>
<keyword evidence="2" id="KW-1185">Reference proteome</keyword>
<accession>A0A4Q7PPR8</accession>
<dbReference type="EMBL" id="SGXF01000001">
    <property type="protein sequence ID" value="RZT02286.1"/>
    <property type="molecule type" value="Genomic_DNA"/>
</dbReference>
<evidence type="ECO:0000313" key="2">
    <source>
        <dbReference type="Proteomes" id="UP000292927"/>
    </source>
</evidence>
<organism evidence="1 2">
    <name type="scientific">Cuneatibacter caecimuris</name>
    <dbReference type="NCBI Taxonomy" id="1796618"/>
    <lineage>
        <taxon>Bacteria</taxon>
        <taxon>Bacillati</taxon>
        <taxon>Bacillota</taxon>
        <taxon>Clostridia</taxon>
        <taxon>Lachnospirales</taxon>
        <taxon>Lachnospiraceae</taxon>
        <taxon>Cuneatibacter</taxon>
    </lineage>
</organism>
<proteinExistence type="predicted"/>
<gene>
    <name evidence="1" type="ORF">EV209_0397</name>
</gene>
<dbReference type="Proteomes" id="UP000292927">
    <property type="component" value="Unassembled WGS sequence"/>
</dbReference>
<dbReference type="OrthoDB" id="9784740at2"/>
<sequence>MTVKEVRERLQEMADPSYKEFNDRLIPRTAPTFGTRVPEVRKTARMAARHDAESYLQEAEALAGQELFQEERMVQGMVIGYAKMELKTRLDHLDKFVPEIGSWAVCDYCTSTLKFIGETQEPCWDWVIKWLGSEREYEQRFGIVALINYYVTDRYIVQMLQLFSQVKCSAYYARMGLAWAVSVCYVKFPGQTRAFLGQNQLDVWTQNKAIQKIRESLRVSREAKEELLRMKRL</sequence>
<dbReference type="PANTHER" id="PTHR34070:SF1">
    <property type="entry name" value="DNA ALKYLATION REPAIR PROTEIN"/>
    <property type="match status" value="1"/>
</dbReference>
<protein>
    <submittedName>
        <fullName evidence="1">3-methyladenine DNA glycosylase AlkD</fullName>
    </submittedName>
</protein>
<dbReference type="Pfam" id="PF08713">
    <property type="entry name" value="DNA_alkylation"/>
    <property type="match status" value="1"/>
</dbReference>
<evidence type="ECO:0000313" key="1">
    <source>
        <dbReference type="EMBL" id="RZT02286.1"/>
    </source>
</evidence>
<dbReference type="SUPFAM" id="SSF48371">
    <property type="entry name" value="ARM repeat"/>
    <property type="match status" value="1"/>
</dbReference>
<name>A0A4Q7PPR8_9FIRM</name>
<reference evidence="1 2" key="1">
    <citation type="submission" date="2019-02" db="EMBL/GenBank/DDBJ databases">
        <title>Genomic Encyclopedia of Type Strains, Phase IV (KMG-IV): sequencing the most valuable type-strain genomes for metagenomic binning, comparative biology and taxonomic classification.</title>
        <authorList>
            <person name="Goeker M."/>
        </authorList>
    </citation>
    <scope>NUCLEOTIDE SEQUENCE [LARGE SCALE GENOMIC DNA]</scope>
    <source>
        <strain evidence="1 2">DSM 29486</strain>
    </source>
</reference>
<dbReference type="RefSeq" id="WP_130432527.1">
    <property type="nucleotide sequence ID" value="NZ_SGXF01000001.1"/>
</dbReference>
<dbReference type="PANTHER" id="PTHR34070">
    <property type="entry name" value="ARMADILLO-TYPE FOLD"/>
    <property type="match status" value="1"/>
</dbReference>
<dbReference type="InterPro" id="IPR016024">
    <property type="entry name" value="ARM-type_fold"/>
</dbReference>
<dbReference type="AlphaFoldDB" id="A0A4Q7PPR8"/>
<dbReference type="InterPro" id="IPR014825">
    <property type="entry name" value="DNA_alkylation"/>
</dbReference>
<dbReference type="CDD" id="cd06561">
    <property type="entry name" value="AlkD_like"/>
    <property type="match status" value="1"/>
</dbReference>